<protein>
    <recommendedName>
        <fullName evidence="2">MacB-like periplasmic core domain-containing protein</fullName>
    </recommendedName>
</protein>
<evidence type="ECO:0000259" key="2">
    <source>
        <dbReference type="Pfam" id="PF12704"/>
    </source>
</evidence>
<dbReference type="AlphaFoldDB" id="X0YRE4"/>
<accession>X0YRE4</accession>
<comment type="caution">
    <text evidence="3">The sequence shown here is derived from an EMBL/GenBank/DDBJ whole genome shotgun (WGS) entry which is preliminary data.</text>
</comment>
<feature type="transmembrane region" description="Helical" evidence="1">
    <location>
        <begin position="20"/>
        <end position="42"/>
    </location>
</feature>
<sequence length="55" mass="5875">MKRLLENIKIAFQALFLNKLRSFLTMLGIIIGVGAVVAMLSIGTGAQQSVLGSIQ</sequence>
<name>X0YRE4_9ZZZZ</name>
<evidence type="ECO:0000313" key="3">
    <source>
        <dbReference type="EMBL" id="GAG58939.1"/>
    </source>
</evidence>
<feature type="non-terminal residue" evidence="3">
    <location>
        <position position="55"/>
    </location>
</feature>
<evidence type="ECO:0000256" key="1">
    <source>
        <dbReference type="SAM" id="Phobius"/>
    </source>
</evidence>
<gene>
    <name evidence="3" type="ORF">S01H4_03691</name>
</gene>
<reference evidence="3" key="1">
    <citation type="journal article" date="2014" name="Front. Microbiol.">
        <title>High frequency of phylogenetically diverse reductive dehalogenase-homologous genes in deep subseafloor sedimentary metagenomes.</title>
        <authorList>
            <person name="Kawai M."/>
            <person name="Futagami T."/>
            <person name="Toyoda A."/>
            <person name="Takaki Y."/>
            <person name="Nishi S."/>
            <person name="Hori S."/>
            <person name="Arai W."/>
            <person name="Tsubouchi T."/>
            <person name="Morono Y."/>
            <person name="Uchiyama I."/>
            <person name="Ito T."/>
            <person name="Fujiyama A."/>
            <person name="Inagaki F."/>
            <person name="Takami H."/>
        </authorList>
    </citation>
    <scope>NUCLEOTIDE SEQUENCE</scope>
    <source>
        <strain evidence="3">Expedition CK06-06</strain>
    </source>
</reference>
<feature type="domain" description="MacB-like periplasmic core" evidence="2">
    <location>
        <begin position="22"/>
        <end position="54"/>
    </location>
</feature>
<dbReference type="InterPro" id="IPR025857">
    <property type="entry name" value="MacB_PCD"/>
</dbReference>
<dbReference type="Pfam" id="PF12704">
    <property type="entry name" value="MacB_PCD"/>
    <property type="match status" value="1"/>
</dbReference>
<organism evidence="3">
    <name type="scientific">marine sediment metagenome</name>
    <dbReference type="NCBI Taxonomy" id="412755"/>
    <lineage>
        <taxon>unclassified sequences</taxon>
        <taxon>metagenomes</taxon>
        <taxon>ecological metagenomes</taxon>
    </lineage>
</organism>
<keyword evidence="1" id="KW-1133">Transmembrane helix</keyword>
<keyword evidence="1" id="KW-0812">Transmembrane</keyword>
<dbReference type="EMBL" id="BART01000926">
    <property type="protein sequence ID" value="GAG58939.1"/>
    <property type="molecule type" value="Genomic_DNA"/>
</dbReference>
<keyword evidence="1" id="KW-0472">Membrane</keyword>
<proteinExistence type="predicted"/>